<evidence type="ECO:0000313" key="2">
    <source>
        <dbReference type="EMBL" id="EFG79894.1"/>
    </source>
</evidence>
<dbReference type="HOGENOM" id="CLU_3218900_0_0_11"/>
<dbReference type="AlphaFoldDB" id="D5P204"/>
<name>D5P204_9MYCO</name>
<accession>D5P204</accession>
<reference evidence="2 3" key="1">
    <citation type="submission" date="2010-04" db="EMBL/GenBank/DDBJ databases">
        <authorList>
            <person name="Muzny D."/>
            <person name="Qin X."/>
            <person name="Deng J."/>
            <person name="Jiang H."/>
            <person name="Liu Y."/>
            <person name="Qu J."/>
            <person name="Song X.-Z."/>
            <person name="Zhang L."/>
            <person name="Thornton R."/>
            <person name="Coyle M."/>
            <person name="Francisco L."/>
            <person name="Jackson L."/>
            <person name="Javaid M."/>
            <person name="Korchina V."/>
            <person name="Kovar C."/>
            <person name="Mata R."/>
            <person name="Mathew T."/>
            <person name="Ngo R."/>
            <person name="Nguyen L."/>
            <person name="Nguyen N."/>
            <person name="Okwuonu G."/>
            <person name="Ongeri F."/>
            <person name="Pham C."/>
            <person name="Simmons D."/>
            <person name="Wilczek-Boney K."/>
            <person name="Hale W."/>
            <person name="Jakkamsetti A."/>
            <person name="Pham P."/>
            <person name="Ruth R."/>
            <person name="San Lucas F."/>
            <person name="Warren J."/>
            <person name="Zhang J."/>
            <person name="Zhao Z."/>
            <person name="Zhou C."/>
            <person name="Zhu D."/>
            <person name="Lee S."/>
            <person name="Bess C."/>
            <person name="Blankenburg K."/>
            <person name="Forbes L."/>
            <person name="Fu Q."/>
            <person name="Gubbala S."/>
            <person name="Hirani K."/>
            <person name="Jayaseelan J.C."/>
            <person name="Lara F."/>
            <person name="Munidasa M."/>
            <person name="Palculict T."/>
            <person name="Patil S."/>
            <person name="Pu L.-L."/>
            <person name="Saada N."/>
            <person name="Tang L."/>
            <person name="Weissenberger G."/>
            <person name="Zhu Y."/>
            <person name="Hemphill L."/>
            <person name="Shang Y."/>
            <person name="Youmans B."/>
            <person name="Ayvaz T."/>
            <person name="Ross M."/>
            <person name="Santibanez J."/>
            <person name="Aqrawi P."/>
            <person name="Gross S."/>
            <person name="Joshi V."/>
            <person name="Fowler G."/>
            <person name="Nazareth L."/>
            <person name="Reid J."/>
            <person name="Worley K."/>
            <person name="Petrosino J."/>
            <person name="Highlander S."/>
            <person name="Gibbs R."/>
        </authorList>
    </citation>
    <scope>NUCLEOTIDE SEQUENCE [LARGE SCALE GENOMIC DNA]</scope>
    <source>
        <strain evidence="2 3">ATCC BAA-614</strain>
    </source>
</reference>
<dbReference type="Proteomes" id="UP000003653">
    <property type="component" value="Unassembled WGS sequence"/>
</dbReference>
<dbReference type="EMBL" id="ADNV01000025">
    <property type="protein sequence ID" value="EFG79894.1"/>
    <property type="molecule type" value="Genomic_DNA"/>
</dbReference>
<protein>
    <submittedName>
        <fullName evidence="2">Uncharacterized protein</fullName>
    </submittedName>
</protein>
<gene>
    <name evidence="2" type="ORF">HMPREF0591_0198</name>
</gene>
<feature type="compositionally biased region" description="Low complexity" evidence="1">
    <location>
        <begin position="12"/>
        <end position="31"/>
    </location>
</feature>
<feature type="region of interest" description="Disordered" evidence="1">
    <location>
        <begin position="1"/>
        <end position="44"/>
    </location>
</feature>
<organism evidence="2 3">
    <name type="scientific">Mycobacterium parascrofulaceum ATCC BAA-614</name>
    <dbReference type="NCBI Taxonomy" id="525368"/>
    <lineage>
        <taxon>Bacteria</taxon>
        <taxon>Bacillati</taxon>
        <taxon>Actinomycetota</taxon>
        <taxon>Actinomycetes</taxon>
        <taxon>Mycobacteriales</taxon>
        <taxon>Mycobacteriaceae</taxon>
        <taxon>Mycobacterium</taxon>
        <taxon>Mycobacterium simiae complex</taxon>
    </lineage>
</organism>
<proteinExistence type="predicted"/>
<keyword evidence="3" id="KW-1185">Reference proteome</keyword>
<evidence type="ECO:0000313" key="3">
    <source>
        <dbReference type="Proteomes" id="UP000003653"/>
    </source>
</evidence>
<comment type="caution">
    <text evidence="2">The sequence shown here is derived from an EMBL/GenBank/DDBJ whole genome shotgun (WGS) entry which is preliminary data.</text>
</comment>
<evidence type="ECO:0000256" key="1">
    <source>
        <dbReference type="SAM" id="MobiDB-lite"/>
    </source>
</evidence>
<sequence>MTEESYQVGGHSSTSPPRTASASGQTSSTSTDLGVVALATGDWT</sequence>